<sequence length="149" mass="17589">MSDLIKKYWKKFCEEKQLDEETEYDAWSFGNTKQMADELAELVNKGIKTATTSAYELYEQDDLLPEVGEFNIILNGSGEPVCITQTKVVYIMPYNLISPEHAWHEGEGDRSYNYWRRVHDQFFESGYKDFGKKFYEQAPMVCEVFEKIY</sequence>
<organism evidence="2 3">
    <name type="scientific">Facklamia miroungae</name>
    <dbReference type="NCBI Taxonomy" id="120956"/>
    <lineage>
        <taxon>Bacteria</taxon>
        <taxon>Bacillati</taxon>
        <taxon>Bacillota</taxon>
        <taxon>Bacilli</taxon>
        <taxon>Lactobacillales</taxon>
        <taxon>Aerococcaceae</taxon>
        <taxon>Facklamia</taxon>
    </lineage>
</organism>
<feature type="domain" description="ASCH" evidence="1">
    <location>
        <begin position="27"/>
        <end position="149"/>
    </location>
</feature>
<dbReference type="Gene3D" id="3.10.400.10">
    <property type="entry name" value="Sulfate adenylyltransferase"/>
    <property type="match status" value="1"/>
</dbReference>
<evidence type="ECO:0000259" key="1">
    <source>
        <dbReference type="SMART" id="SM01022"/>
    </source>
</evidence>
<dbReference type="InterPro" id="IPR009326">
    <property type="entry name" value="DUF984"/>
</dbReference>
<name>A0A1G7UAZ7_9LACT</name>
<gene>
    <name evidence="2" type="ORF">SAMN05421791_10916</name>
</gene>
<keyword evidence="3" id="KW-1185">Reference proteome</keyword>
<dbReference type="Proteomes" id="UP000199708">
    <property type="component" value="Unassembled WGS sequence"/>
</dbReference>
<evidence type="ECO:0000313" key="2">
    <source>
        <dbReference type="EMBL" id="SDG44471.1"/>
    </source>
</evidence>
<dbReference type="SUPFAM" id="SSF88697">
    <property type="entry name" value="PUA domain-like"/>
    <property type="match status" value="1"/>
</dbReference>
<accession>A0A1G7UAZ7</accession>
<proteinExistence type="predicted"/>
<dbReference type="PANTHER" id="PTHR39203:SF1">
    <property type="entry name" value="CYTOPLASMIC PROTEIN"/>
    <property type="match status" value="1"/>
</dbReference>
<evidence type="ECO:0000313" key="3">
    <source>
        <dbReference type="Proteomes" id="UP000199708"/>
    </source>
</evidence>
<dbReference type="InterPro" id="IPR015947">
    <property type="entry name" value="PUA-like_sf"/>
</dbReference>
<dbReference type="EMBL" id="FNCK01000009">
    <property type="protein sequence ID" value="SDG44471.1"/>
    <property type="molecule type" value="Genomic_DNA"/>
</dbReference>
<protein>
    <submittedName>
        <fullName evidence="2">Uncharacterized protein YhfF</fullName>
    </submittedName>
</protein>
<dbReference type="STRING" id="120956.SAMN05421791_10916"/>
<dbReference type="InterPro" id="IPR007374">
    <property type="entry name" value="ASCH_domain"/>
</dbReference>
<dbReference type="PIRSF" id="PIRSF021320">
    <property type="entry name" value="DUF984"/>
    <property type="match status" value="1"/>
</dbReference>
<dbReference type="SMART" id="SM01022">
    <property type="entry name" value="ASCH"/>
    <property type="match status" value="1"/>
</dbReference>
<dbReference type="PANTHER" id="PTHR39203">
    <property type="entry name" value="CYTOPLASMIC PROTEIN-RELATED"/>
    <property type="match status" value="1"/>
</dbReference>
<dbReference type="CDD" id="cd06553">
    <property type="entry name" value="ASCH_Ef3133_like"/>
    <property type="match status" value="1"/>
</dbReference>
<dbReference type="OrthoDB" id="9807542at2"/>
<reference evidence="2 3" key="1">
    <citation type="submission" date="2016-10" db="EMBL/GenBank/DDBJ databases">
        <authorList>
            <person name="de Groot N.N."/>
        </authorList>
    </citation>
    <scope>NUCLEOTIDE SEQUENCE [LARGE SCALE GENOMIC DNA]</scope>
    <source>
        <strain evidence="2 3">ATCC BAA-466</strain>
    </source>
</reference>
<dbReference type="RefSeq" id="WP_090290263.1">
    <property type="nucleotide sequence ID" value="NZ_FNCK01000009.1"/>
</dbReference>
<dbReference type="Pfam" id="PF04266">
    <property type="entry name" value="ASCH"/>
    <property type="match status" value="1"/>
</dbReference>
<dbReference type="AlphaFoldDB" id="A0A1G7UAZ7"/>